<dbReference type="RefSeq" id="WP_062008756.1">
    <property type="nucleotide sequence ID" value="NZ_CP012677.1"/>
</dbReference>
<evidence type="ECO:0008006" key="3">
    <source>
        <dbReference type="Google" id="ProtNLM"/>
    </source>
</evidence>
<accession>A0A0M4RE40</accession>
<evidence type="ECO:0000313" key="2">
    <source>
        <dbReference type="Proteomes" id="UP000062833"/>
    </source>
</evidence>
<keyword evidence="2" id="KW-1185">Reference proteome</keyword>
<dbReference type="AlphaFoldDB" id="A0A0M4RE40"/>
<protein>
    <recommendedName>
        <fullName evidence="3">Toxin</fullName>
    </recommendedName>
</protein>
<gene>
    <name evidence="1" type="ORF">AOC05_17365</name>
</gene>
<proteinExistence type="predicted"/>
<dbReference type="PATRIC" id="fig|656366.3.peg.3737"/>
<organism evidence="1 2">
    <name type="scientific">Arthrobacter alpinus</name>
    <dbReference type="NCBI Taxonomy" id="656366"/>
    <lineage>
        <taxon>Bacteria</taxon>
        <taxon>Bacillati</taxon>
        <taxon>Actinomycetota</taxon>
        <taxon>Actinomycetes</taxon>
        <taxon>Micrococcales</taxon>
        <taxon>Micrococcaceae</taxon>
        <taxon>Arthrobacter</taxon>
    </lineage>
</organism>
<sequence length="79" mass="9122">MIVRGSAHKHGISDEDGIEAASWPFREVPLDDEDPRRFLRLGFDTRGRLLELVVLVWDDGTEELIHAMKCRPQYLSMLD</sequence>
<dbReference type="KEGG" id="aaq:AOC05_17365"/>
<evidence type="ECO:0000313" key="1">
    <source>
        <dbReference type="EMBL" id="ALE93681.1"/>
    </source>
</evidence>
<reference evidence="2" key="1">
    <citation type="submission" date="2015-09" db="EMBL/GenBank/DDBJ databases">
        <title>Complete genome of Arthrobacter alpinus strain R3.8.</title>
        <authorList>
            <person name="See-Too W.S."/>
            <person name="Chan K.G."/>
        </authorList>
    </citation>
    <scope>NUCLEOTIDE SEQUENCE [LARGE SCALE GENOMIC DNA]</scope>
    <source>
        <strain evidence="2">R3.8</strain>
    </source>
</reference>
<name>A0A0M4RE40_9MICC</name>
<dbReference type="OrthoDB" id="3577648at2"/>
<dbReference type="EMBL" id="CP012677">
    <property type="protein sequence ID" value="ALE93681.1"/>
    <property type="molecule type" value="Genomic_DNA"/>
</dbReference>
<dbReference type="Proteomes" id="UP000062833">
    <property type="component" value="Chromosome"/>
</dbReference>